<keyword evidence="3" id="KW-1185">Reference proteome</keyword>
<dbReference type="HOGENOM" id="CLU_2761844_0_0_1"/>
<dbReference type="AlphaFoldDB" id="J3MD55"/>
<sequence>MCTPFYLLFITLWLPYIRQSRVHGRWCIFFFSKRNCRRLILTRYYALCSGVHFVSLDIKTHLTKLACHES</sequence>
<feature type="signal peptide" evidence="1">
    <location>
        <begin position="1"/>
        <end position="19"/>
    </location>
</feature>
<evidence type="ECO:0000256" key="1">
    <source>
        <dbReference type="SAM" id="SignalP"/>
    </source>
</evidence>
<name>J3MD55_ORYBR</name>
<proteinExistence type="predicted"/>
<evidence type="ECO:0000313" key="2">
    <source>
        <dbReference type="EnsemblPlants" id="OB06G19490.1"/>
    </source>
</evidence>
<dbReference type="Proteomes" id="UP000006038">
    <property type="component" value="Chromosome 6"/>
</dbReference>
<organism evidence="2">
    <name type="scientific">Oryza brachyantha</name>
    <name type="common">malo sina</name>
    <dbReference type="NCBI Taxonomy" id="4533"/>
    <lineage>
        <taxon>Eukaryota</taxon>
        <taxon>Viridiplantae</taxon>
        <taxon>Streptophyta</taxon>
        <taxon>Embryophyta</taxon>
        <taxon>Tracheophyta</taxon>
        <taxon>Spermatophyta</taxon>
        <taxon>Magnoliopsida</taxon>
        <taxon>Liliopsida</taxon>
        <taxon>Poales</taxon>
        <taxon>Poaceae</taxon>
        <taxon>BOP clade</taxon>
        <taxon>Oryzoideae</taxon>
        <taxon>Oryzeae</taxon>
        <taxon>Oryzinae</taxon>
        <taxon>Oryza</taxon>
    </lineage>
</organism>
<reference evidence="2" key="2">
    <citation type="submission" date="2013-04" db="UniProtKB">
        <authorList>
            <consortium name="EnsemblPlants"/>
        </authorList>
    </citation>
    <scope>IDENTIFICATION</scope>
</reference>
<dbReference type="Gramene" id="OB06G19490.1">
    <property type="protein sequence ID" value="OB06G19490.1"/>
    <property type="gene ID" value="OB06G19490"/>
</dbReference>
<keyword evidence="1" id="KW-0732">Signal</keyword>
<evidence type="ECO:0008006" key="4">
    <source>
        <dbReference type="Google" id="ProtNLM"/>
    </source>
</evidence>
<accession>J3MD55</accession>
<feature type="chain" id="PRO_5003773329" description="Secreted protein" evidence="1">
    <location>
        <begin position="20"/>
        <end position="70"/>
    </location>
</feature>
<dbReference type="EnsemblPlants" id="OB06G19490.1">
    <property type="protein sequence ID" value="OB06G19490.1"/>
    <property type="gene ID" value="OB06G19490"/>
</dbReference>
<reference evidence="2" key="1">
    <citation type="journal article" date="2013" name="Nat. Commun.">
        <title>Whole-genome sequencing of Oryza brachyantha reveals mechanisms underlying Oryza genome evolution.</title>
        <authorList>
            <person name="Chen J."/>
            <person name="Huang Q."/>
            <person name="Gao D."/>
            <person name="Wang J."/>
            <person name="Lang Y."/>
            <person name="Liu T."/>
            <person name="Li B."/>
            <person name="Bai Z."/>
            <person name="Luis Goicoechea J."/>
            <person name="Liang C."/>
            <person name="Chen C."/>
            <person name="Zhang W."/>
            <person name="Sun S."/>
            <person name="Liao Y."/>
            <person name="Zhang X."/>
            <person name="Yang L."/>
            <person name="Song C."/>
            <person name="Wang M."/>
            <person name="Shi J."/>
            <person name="Liu G."/>
            <person name="Liu J."/>
            <person name="Zhou H."/>
            <person name="Zhou W."/>
            <person name="Yu Q."/>
            <person name="An N."/>
            <person name="Chen Y."/>
            <person name="Cai Q."/>
            <person name="Wang B."/>
            <person name="Liu B."/>
            <person name="Min J."/>
            <person name="Huang Y."/>
            <person name="Wu H."/>
            <person name="Li Z."/>
            <person name="Zhang Y."/>
            <person name="Yin Y."/>
            <person name="Song W."/>
            <person name="Jiang J."/>
            <person name="Jackson S.A."/>
            <person name="Wing R.A."/>
            <person name="Wang J."/>
            <person name="Chen M."/>
        </authorList>
    </citation>
    <scope>NUCLEOTIDE SEQUENCE [LARGE SCALE GENOMIC DNA]</scope>
    <source>
        <strain evidence="2">cv. IRGC 101232</strain>
    </source>
</reference>
<protein>
    <recommendedName>
        <fullName evidence="4">Secreted protein</fullName>
    </recommendedName>
</protein>
<evidence type="ECO:0000313" key="3">
    <source>
        <dbReference type="Proteomes" id="UP000006038"/>
    </source>
</evidence>